<dbReference type="Gene3D" id="3.40.710.10">
    <property type="entry name" value="DD-peptidase/beta-lactamase superfamily"/>
    <property type="match status" value="1"/>
</dbReference>
<dbReference type="AlphaFoldDB" id="A0A125P6L0"/>
<name>A0A125P6L0_9LACO</name>
<evidence type="ECO:0000313" key="2">
    <source>
        <dbReference type="EMBL" id="KWU04760.1"/>
    </source>
</evidence>
<protein>
    <submittedName>
        <fullName evidence="2">Serine hydrolase</fullName>
    </submittedName>
</protein>
<feature type="domain" description="Beta-lactamase-related" evidence="1">
    <location>
        <begin position="42"/>
        <end position="320"/>
    </location>
</feature>
<keyword evidence="2" id="KW-0378">Hydrolase</keyword>
<dbReference type="Pfam" id="PF00144">
    <property type="entry name" value="Beta-lactamase"/>
    <property type="match status" value="1"/>
</dbReference>
<gene>
    <name evidence="2" type="ORF">AEL95_00705</name>
</gene>
<organism evidence="2 3">
    <name type="scientific">Lactobacillus crispatus</name>
    <dbReference type="NCBI Taxonomy" id="47770"/>
    <lineage>
        <taxon>Bacteria</taxon>
        <taxon>Bacillati</taxon>
        <taxon>Bacillota</taxon>
        <taxon>Bacilli</taxon>
        <taxon>Lactobacillales</taxon>
        <taxon>Lactobacillaceae</taxon>
        <taxon>Lactobacillus</taxon>
    </lineage>
</organism>
<comment type="caution">
    <text evidence="2">The sequence shown here is derived from an EMBL/GenBank/DDBJ whole genome shotgun (WGS) entry which is preliminary data.</text>
</comment>
<dbReference type="Proteomes" id="UP000067598">
    <property type="component" value="Unassembled WGS sequence"/>
</dbReference>
<dbReference type="GO" id="GO:0016787">
    <property type="term" value="F:hydrolase activity"/>
    <property type="evidence" value="ECO:0007669"/>
    <property type="project" value="UniProtKB-KW"/>
</dbReference>
<dbReference type="RefSeq" id="WP_060461626.1">
    <property type="nucleotide sequence ID" value="NZ_AP025162.1"/>
</dbReference>
<dbReference type="PANTHER" id="PTHR46825">
    <property type="entry name" value="D-ALANYL-D-ALANINE-CARBOXYPEPTIDASE/ENDOPEPTIDASE AMPH"/>
    <property type="match status" value="1"/>
</dbReference>
<evidence type="ECO:0000259" key="1">
    <source>
        <dbReference type="Pfam" id="PF00144"/>
    </source>
</evidence>
<dbReference type="InterPro" id="IPR001466">
    <property type="entry name" value="Beta-lactam-related"/>
</dbReference>
<sequence>MHKKRALSIFLALCAFAIFLFIVQPGDKLDNGIKNQKEQLHDYMKFHHINGVMLINDKKGQPIVIQNKETTVSNQIVNANQLFPIASLQKIMTGTAIYQLQQEKLLGWTTSLSNYYPQVSGSKDITIRELMNHTSGLVNNARPSSPLKNQKEQIAYMLNHMENDHLHTWDYQDVDYELLAAIISKQTNLSYNTYIQTNFAKPLKLQKVKDFSEVNQNEIPQPMNKNVDWHQVTVTTSSDFGAGNLFMSPIDYWKFVYNDVLKNPKMVNEYYHQAQHQTVAYFGGVYFNGDIIRANGSIPGYNCCFVANYKTKRMIMLFSNNINYLRLKVAANHILHAYMGDSWF</sequence>
<dbReference type="EMBL" id="LJGP01000005">
    <property type="protein sequence ID" value="KWU04760.1"/>
    <property type="molecule type" value="Genomic_DNA"/>
</dbReference>
<accession>A0A125P6L0</accession>
<reference evidence="2 3" key="1">
    <citation type="journal article" date="2016" name="Microbiology (Mosc.)">
        <title>Comparison of Lactobacillus crispatus isolates from Lactobacillus-dominated vaginal microbiomes with isolates from microbiomes containing bacterial vaginosis-associated bacteria.</title>
        <authorList>
            <person name="Abdelmaksoud A.A."/>
            <person name="Koparde V.N."/>
            <person name="Sheth N.U."/>
            <person name="Serrano M.G."/>
            <person name="Glascock A.L."/>
            <person name="Fettweis J.M."/>
            <person name="Strauss Iii J.F."/>
            <person name="Buck G.A."/>
            <person name="Jefferson K.K."/>
        </authorList>
    </citation>
    <scope>NUCLEOTIDE SEQUENCE [LARGE SCALE GENOMIC DNA]</scope>
    <source>
        <strain evidence="2 3">VMC3</strain>
    </source>
</reference>
<proteinExistence type="predicted"/>
<dbReference type="SUPFAM" id="SSF56601">
    <property type="entry name" value="beta-lactamase/transpeptidase-like"/>
    <property type="match status" value="1"/>
</dbReference>
<evidence type="ECO:0000313" key="3">
    <source>
        <dbReference type="Proteomes" id="UP000067598"/>
    </source>
</evidence>
<dbReference type="InterPro" id="IPR050491">
    <property type="entry name" value="AmpC-like"/>
</dbReference>
<dbReference type="InterPro" id="IPR012338">
    <property type="entry name" value="Beta-lactam/transpept-like"/>
</dbReference>
<dbReference type="PANTHER" id="PTHR46825:SF9">
    <property type="entry name" value="BETA-LACTAMASE-RELATED DOMAIN-CONTAINING PROTEIN"/>
    <property type="match status" value="1"/>
</dbReference>
<dbReference type="PATRIC" id="fig|47770.28.peg.1473"/>